<feature type="domain" description="Synaptonemal complex protein 2 Spt16M-like" evidence="1">
    <location>
        <begin position="19"/>
        <end position="66"/>
    </location>
</feature>
<dbReference type="PANTHER" id="PTHR15607:SF18">
    <property type="entry name" value="SYNAPTONEMAL COMPLEX PROTEIN 2-LIKE ISOFORM X1"/>
    <property type="match status" value="1"/>
</dbReference>
<organism evidence="2">
    <name type="scientific">Tetraodon nigroviridis</name>
    <name type="common">Spotted green pufferfish</name>
    <name type="synonym">Chelonodon nigroviridis</name>
    <dbReference type="NCBI Taxonomy" id="99883"/>
    <lineage>
        <taxon>Eukaryota</taxon>
        <taxon>Metazoa</taxon>
        <taxon>Chordata</taxon>
        <taxon>Craniata</taxon>
        <taxon>Vertebrata</taxon>
        <taxon>Euteleostomi</taxon>
        <taxon>Actinopterygii</taxon>
        <taxon>Neopterygii</taxon>
        <taxon>Teleostei</taxon>
        <taxon>Neoteleostei</taxon>
        <taxon>Acanthomorphata</taxon>
        <taxon>Eupercaria</taxon>
        <taxon>Tetraodontiformes</taxon>
        <taxon>Tetradontoidea</taxon>
        <taxon>Tetraodontidae</taxon>
        <taxon>Tetraodon</taxon>
    </lineage>
</organism>
<dbReference type="InterPro" id="IPR024835">
    <property type="entry name" value="SYCP2-like"/>
</dbReference>
<feature type="non-terminal residue" evidence="2">
    <location>
        <position position="1"/>
    </location>
</feature>
<reference evidence="2" key="1">
    <citation type="journal article" date="2004" name="Nature">
        <title>Genome duplication in the teleost fish Tetraodon nigroviridis reveals the early vertebrate proto-karyotype.</title>
        <authorList>
            <person name="Jaillon O."/>
            <person name="Aury J.-M."/>
            <person name="Brunet F."/>
            <person name="Petit J.-L."/>
            <person name="Stange-Thomann N."/>
            <person name="Mauceli E."/>
            <person name="Bouneau L."/>
            <person name="Fischer C."/>
            <person name="Ozouf-Costaz C."/>
            <person name="Bernot A."/>
            <person name="Nicaud S."/>
            <person name="Jaffe D."/>
            <person name="Fisher S."/>
            <person name="Lutfalla G."/>
            <person name="Dossat C."/>
            <person name="Segurens B."/>
            <person name="Dasilva C."/>
            <person name="Salanoubat M."/>
            <person name="Levy M."/>
            <person name="Boudet N."/>
            <person name="Castellano S."/>
            <person name="Anthouard V."/>
            <person name="Jubin C."/>
            <person name="Castelli V."/>
            <person name="Katinka M."/>
            <person name="Vacherie B."/>
            <person name="Biemont C."/>
            <person name="Skalli Z."/>
            <person name="Cattolico L."/>
            <person name="Poulain J."/>
            <person name="De Berardinis V."/>
            <person name="Cruaud C."/>
            <person name="Duprat S."/>
            <person name="Brottier P."/>
            <person name="Coutanceau J.-P."/>
            <person name="Gouzy J."/>
            <person name="Parra G."/>
            <person name="Lardier G."/>
            <person name="Chapple C."/>
            <person name="McKernan K.J."/>
            <person name="McEwan P."/>
            <person name="Bosak S."/>
            <person name="Kellis M."/>
            <person name="Volff J.-N."/>
            <person name="Guigo R."/>
            <person name="Zody M.C."/>
            <person name="Mesirov J."/>
            <person name="Lindblad-Toh K."/>
            <person name="Birren B."/>
            <person name="Nusbaum C."/>
            <person name="Kahn D."/>
            <person name="Robinson-Rechavi M."/>
            <person name="Laudet V."/>
            <person name="Schachter V."/>
            <person name="Quetier F."/>
            <person name="Saurin W."/>
            <person name="Scarpelli C."/>
            <person name="Wincker P."/>
            <person name="Lander E.S."/>
            <person name="Weissenbach J."/>
            <person name="Roest Crollius H."/>
        </authorList>
    </citation>
    <scope>NUCLEOTIDE SEQUENCE [LARGE SCALE GENOMIC DNA]</scope>
</reference>
<protein>
    <submittedName>
        <fullName evidence="2">(spotted green pufferfish) hypothetical protein</fullName>
    </submittedName>
</protein>
<comment type="caution">
    <text evidence="2">The sequence shown here is derived from an EMBL/GenBank/DDBJ whole genome shotgun (WGS) entry which is preliminary data.</text>
</comment>
<accession>Q4T481</accession>
<evidence type="ECO:0000259" key="1">
    <source>
        <dbReference type="Pfam" id="PF18584"/>
    </source>
</evidence>
<name>Q4T481_TETNG</name>
<feature type="non-terminal residue" evidence="2">
    <location>
        <position position="259"/>
    </location>
</feature>
<dbReference type="KEGG" id="tng:GSTEN00007448G001"/>
<dbReference type="EMBL" id="CAAE01009786">
    <property type="protein sequence ID" value="CAF92301.1"/>
    <property type="molecule type" value="Genomic_DNA"/>
</dbReference>
<feature type="domain" description="Synaptonemal complex protein 2 Spt16M-like" evidence="1">
    <location>
        <begin position="90"/>
        <end position="160"/>
    </location>
</feature>
<dbReference type="InterPro" id="IPR040560">
    <property type="entry name" value="SYCP2_SLD"/>
</dbReference>
<sequence length="259" mass="29111">DCRRFLNFFNSSHGDQRRVYSFPCLTAFLDSAQLFPPNDEQLEKFWIDFNTSSECVSFFVDNPQVQSAQVQAERLTLRQPGFSESPVSLEGFLWGSIHLLREEVHRYSFQLKGGLGEETVLSIQLNNPIEHHDCSGQTVELAFDPEHQEQLEEAARRVFREVRGSPCRAQPEGKVQGSQLGVRVYSRKKPKGKGHLKSVPLELNLSAEKTEMLGGRSSPGGQVPPTRADAPLIRIKVLTCLFPVQELCGPSRKRASEDS</sequence>
<dbReference type="PANTHER" id="PTHR15607">
    <property type="entry name" value="SYNAPTONEMAL COMPLEX PROTEIN-RELATED"/>
    <property type="match status" value="1"/>
</dbReference>
<proteinExistence type="predicted"/>
<gene>
    <name evidence="2" type="ORF">GSTENG00007448001</name>
</gene>
<dbReference type="AlphaFoldDB" id="Q4T481"/>
<reference evidence="2" key="2">
    <citation type="submission" date="2004-02" db="EMBL/GenBank/DDBJ databases">
        <authorList>
            <consortium name="Genoscope"/>
            <consortium name="Whitehead Institute Centre for Genome Research"/>
        </authorList>
    </citation>
    <scope>NUCLEOTIDE SEQUENCE</scope>
</reference>
<dbReference type="OrthoDB" id="10256849at2759"/>
<dbReference type="Pfam" id="PF18584">
    <property type="entry name" value="SYCP2_SLD"/>
    <property type="match status" value="2"/>
</dbReference>
<evidence type="ECO:0000313" key="2">
    <source>
        <dbReference type="EMBL" id="CAF92301.1"/>
    </source>
</evidence>